<dbReference type="Proteomes" id="UP000279601">
    <property type="component" value="Segment"/>
</dbReference>
<evidence type="ECO:0000313" key="2">
    <source>
        <dbReference type="Proteomes" id="UP000279601"/>
    </source>
</evidence>
<organism evidence="1 2">
    <name type="scientific">Cronobacter phage Pet-CM3-4</name>
    <dbReference type="NCBI Taxonomy" id="1892569"/>
    <lineage>
        <taxon>Viruses</taxon>
        <taxon>Duplodnaviria</taxon>
        <taxon>Heunggongvirae</taxon>
        <taxon>Uroviricota</taxon>
        <taxon>Caudoviricetes</taxon>
        <taxon>Pantevenvirales</taxon>
        <taxon>Straboviridae</taxon>
        <taxon>Tevenvirinae</taxon>
        <taxon>Karamvirus</taxon>
        <taxon>Karamvirus petcm34</taxon>
    </lineage>
</organism>
<keyword evidence="2" id="KW-1185">Reference proteome</keyword>
<proteinExistence type="predicted"/>
<name>A0A1D3RL69_9CAUD</name>
<evidence type="ECO:0000313" key="1">
    <source>
        <dbReference type="EMBL" id="SCN45898.1"/>
    </source>
</evidence>
<reference evidence="2" key="1">
    <citation type="submission" date="2016-09" db="EMBL/GenBank/DDBJ databases">
        <authorList>
            <person name="Kajsik M."/>
        </authorList>
    </citation>
    <scope>NUCLEOTIDE SEQUENCE [LARGE SCALE GENOMIC DNA]</scope>
</reference>
<dbReference type="RefSeq" id="YP_010091820.1">
    <property type="nucleotide sequence ID" value="NC_055726.1"/>
</dbReference>
<sequence>MKYHILQPVQLRKGGIPGVICDTAKAIPEYGVQPAYEVQWVDGNTDIRLECEIEPLKAANDEVYETV</sequence>
<evidence type="ECO:0008006" key="3">
    <source>
        <dbReference type="Google" id="ProtNLM"/>
    </source>
</evidence>
<protein>
    <recommendedName>
        <fullName evidence="3">Phage protein</fullName>
    </recommendedName>
</protein>
<dbReference type="KEGG" id="vg:65109353"/>
<dbReference type="EMBL" id="LT614807">
    <property type="protein sequence ID" value="SCN45898.1"/>
    <property type="molecule type" value="Genomic_DNA"/>
</dbReference>
<dbReference type="GeneID" id="65109353"/>
<accession>A0A1D3RL69</accession>